<protein>
    <recommendedName>
        <fullName evidence="3">PQQ-like domain-containing protein</fullName>
    </recommendedName>
</protein>
<evidence type="ECO:0000313" key="2">
    <source>
        <dbReference type="Proteomes" id="UP000199352"/>
    </source>
</evidence>
<name>A0A1H9A2M8_9PSEU</name>
<dbReference type="EMBL" id="FOFR01000001">
    <property type="protein sequence ID" value="SEP70919.1"/>
    <property type="molecule type" value="Genomic_DNA"/>
</dbReference>
<gene>
    <name evidence="1" type="ORF">SAMN05216188_101248</name>
</gene>
<evidence type="ECO:0000313" key="1">
    <source>
        <dbReference type="EMBL" id="SEP70919.1"/>
    </source>
</evidence>
<dbReference type="Proteomes" id="UP000199352">
    <property type="component" value="Unassembled WGS sequence"/>
</dbReference>
<evidence type="ECO:0008006" key="3">
    <source>
        <dbReference type="Google" id="ProtNLM"/>
    </source>
</evidence>
<dbReference type="InterPro" id="IPR011044">
    <property type="entry name" value="Quino_amine_DH_bsu"/>
</dbReference>
<accession>A0A1H9A2M8</accession>
<sequence>MCNSAVQAESLYYRADMIIPARYSGGAILAPGGISFPVAVAPREQAVAPDLTSAVYTTDNELLCVDRAGVVRWRRAFGTFQEKARNVQAGCVFSLNGKTVWLFRPDAMGHWNDSNDTWHVLDAATGAVIASADLDTAGHGGHQHVHPGGTDVLLDVGEGQDGSSLFRGRLIGDTLEVAPYSWKNRVLVALAVDGHQFMTVHHEQDDVAFHTYPDGEVVIRVGVADLGYDEDAWLEWAGGYLDADTAVVVAGGEDDDEERFRHHLIDVRTGAHLGIFDAHTQDAYGVIPVGSGAWLTFDDGVFRHHVR</sequence>
<keyword evidence="2" id="KW-1185">Reference proteome</keyword>
<dbReference type="AlphaFoldDB" id="A0A1H9A2M8"/>
<organism evidence="1 2">
    <name type="scientific">Lentzea xinjiangensis</name>
    <dbReference type="NCBI Taxonomy" id="402600"/>
    <lineage>
        <taxon>Bacteria</taxon>
        <taxon>Bacillati</taxon>
        <taxon>Actinomycetota</taxon>
        <taxon>Actinomycetes</taxon>
        <taxon>Pseudonocardiales</taxon>
        <taxon>Pseudonocardiaceae</taxon>
        <taxon>Lentzea</taxon>
    </lineage>
</organism>
<proteinExistence type="predicted"/>
<dbReference type="SUPFAM" id="SSF50969">
    <property type="entry name" value="YVTN repeat-like/Quinoprotein amine dehydrogenase"/>
    <property type="match status" value="1"/>
</dbReference>
<reference evidence="2" key="1">
    <citation type="submission" date="2016-10" db="EMBL/GenBank/DDBJ databases">
        <authorList>
            <person name="Varghese N."/>
            <person name="Submissions S."/>
        </authorList>
    </citation>
    <scope>NUCLEOTIDE SEQUENCE [LARGE SCALE GENOMIC DNA]</scope>
    <source>
        <strain evidence="2">CGMCC 4.3525</strain>
    </source>
</reference>